<proteinExistence type="predicted"/>
<keyword evidence="2" id="KW-1185">Reference proteome</keyword>
<reference evidence="1 2" key="1">
    <citation type="submission" date="2012-09" db="EMBL/GenBank/DDBJ databases">
        <title>Genome Sequence of Bacillus sp. DW5-4.</title>
        <authorList>
            <person name="Lai Q."/>
            <person name="Liu Y."/>
            <person name="Shao Z."/>
        </authorList>
    </citation>
    <scope>NUCLEOTIDE SEQUENCE [LARGE SCALE GENOMIC DNA]</scope>
    <source>
        <strain evidence="1 2">DW5-4</strain>
    </source>
</reference>
<evidence type="ECO:0000313" key="2">
    <source>
        <dbReference type="Proteomes" id="UP000028091"/>
    </source>
</evidence>
<protein>
    <submittedName>
        <fullName evidence="1">Uncharacterized protein</fullName>
    </submittedName>
</protein>
<dbReference type="OrthoDB" id="2828299at2"/>
<name>A0A081LFI1_9BACI</name>
<dbReference type="AlphaFoldDB" id="A0A081LFI1"/>
<sequence length="62" mass="7680">MKQIVKQGYRQEKKNRIAVWRLEVDYELSTLHEAIEQKDVIQIERSKRKLERLRKEWEQLQG</sequence>
<dbReference type="Proteomes" id="UP000028091">
    <property type="component" value="Unassembled WGS sequence"/>
</dbReference>
<accession>A0A081LFI1</accession>
<dbReference type="eggNOG" id="ENOG5030D5Q">
    <property type="taxonomic scope" value="Bacteria"/>
</dbReference>
<dbReference type="EMBL" id="JOTP01000002">
    <property type="protein sequence ID" value="KEP28007.1"/>
    <property type="molecule type" value="Genomic_DNA"/>
</dbReference>
<gene>
    <name evidence="1" type="ORF">BA70_07995</name>
</gene>
<comment type="caution">
    <text evidence="1">The sequence shown here is derived from an EMBL/GenBank/DDBJ whole genome shotgun (WGS) entry which is preliminary data.</text>
</comment>
<evidence type="ECO:0000313" key="1">
    <source>
        <dbReference type="EMBL" id="KEP28007.1"/>
    </source>
</evidence>
<dbReference type="RefSeq" id="WP_034318105.1">
    <property type="nucleotide sequence ID" value="NZ_JBCMYH010000032.1"/>
</dbReference>
<organism evidence="1 2">
    <name type="scientific">Bacillus zhangzhouensis</name>
    <dbReference type="NCBI Taxonomy" id="1178540"/>
    <lineage>
        <taxon>Bacteria</taxon>
        <taxon>Bacillati</taxon>
        <taxon>Bacillota</taxon>
        <taxon>Bacilli</taxon>
        <taxon>Bacillales</taxon>
        <taxon>Bacillaceae</taxon>
        <taxon>Bacillus</taxon>
    </lineage>
</organism>